<dbReference type="CDD" id="cd00229">
    <property type="entry name" value="SGNH_hydrolase"/>
    <property type="match status" value="1"/>
</dbReference>
<proteinExistence type="predicted"/>
<protein>
    <submittedName>
        <fullName evidence="2">Lipolytic protein G-D-S-L family</fullName>
    </submittedName>
</protein>
<gene>
    <name evidence="2" type="ORF">HELGO_WM1678</name>
</gene>
<sequence length="221" mass="25836">MKKRIVILGDSLGMPRPEVRLEETYPYILQTKLTESEVFAKHRRANDSAFQSEFLNIQDDIEYMKADILVIHLGVVDCAPRLFSRAEQKGLRYLKKVNKYIISFMSKRRVFFTKIFPKVYVKLDDFEQNMDKLLLSAKRSAKRVIIVNIADTSQVNKRRSYDFEKNIVQYNEVLSQLKLKHDVELLDVYNILDESMLLDDGIHINVTGSKVVAEKLEELCR</sequence>
<dbReference type="InterPro" id="IPR036514">
    <property type="entry name" value="SGNH_hydro_sf"/>
</dbReference>
<reference evidence="2" key="1">
    <citation type="submission" date="2020-01" db="EMBL/GenBank/DDBJ databases">
        <authorList>
            <person name="Meier V. D."/>
            <person name="Meier V D."/>
        </authorList>
    </citation>
    <scope>NUCLEOTIDE SEQUENCE</scope>
    <source>
        <strain evidence="2">HLG_WM_MAG_01</strain>
    </source>
</reference>
<name>A0A6S6UDJ9_9BACT</name>
<evidence type="ECO:0000259" key="1">
    <source>
        <dbReference type="Pfam" id="PF13472"/>
    </source>
</evidence>
<dbReference type="EMBL" id="CACVAS010000147">
    <property type="protein sequence ID" value="CAA6826953.1"/>
    <property type="molecule type" value="Genomic_DNA"/>
</dbReference>
<dbReference type="SUPFAM" id="SSF52266">
    <property type="entry name" value="SGNH hydrolase"/>
    <property type="match status" value="1"/>
</dbReference>
<feature type="domain" description="SGNH hydrolase-type esterase" evidence="1">
    <location>
        <begin position="8"/>
        <end position="210"/>
    </location>
</feature>
<dbReference type="Pfam" id="PF13472">
    <property type="entry name" value="Lipase_GDSL_2"/>
    <property type="match status" value="1"/>
</dbReference>
<evidence type="ECO:0000313" key="2">
    <source>
        <dbReference type="EMBL" id="CAA6826953.1"/>
    </source>
</evidence>
<organism evidence="2">
    <name type="scientific">uncultured Sulfurovum sp</name>
    <dbReference type="NCBI Taxonomy" id="269237"/>
    <lineage>
        <taxon>Bacteria</taxon>
        <taxon>Pseudomonadati</taxon>
        <taxon>Campylobacterota</taxon>
        <taxon>Epsilonproteobacteria</taxon>
        <taxon>Campylobacterales</taxon>
        <taxon>Sulfurovaceae</taxon>
        <taxon>Sulfurovum</taxon>
        <taxon>environmental samples</taxon>
    </lineage>
</organism>
<dbReference type="GO" id="GO:0016788">
    <property type="term" value="F:hydrolase activity, acting on ester bonds"/>
    <property type="evidence" value="ECO:0007669"/>
    <property type="project" value="UniProtKB-ARBA"/>
</dbReference>
<dbReference type="InterPro" id="IPR013830">
    <property type="entry name" value="SGNH_hydro"/>
</dbReference>
<dbReference type="Gene3D" id="3.40.50.1110">
    <property type="entry name" value="SGNH hydrolase"/>
    <property type="match status" value="1"/>
</dbReference>
<accession>A0A6S6UDJ9</accession>
<dbReference type="AlphaFoldDB" id="A0A6S6UDJ9"/>